<keyword evidence="2" id="KW-1185">Reference proteome</keyword>
<sequence length="180" mass="19131">MKSTLLLSVLASAAVGFVAADGLNIEVTHAVECERKTVKGDKVSMHYHGSLADSGKKFDASYDRNSPLTFKLGTGQVIKGWDQGLLDMCIGEKRTLTIPPEFGYGQRNMGPIPAGSTLIFKTELVAIDGVEPPPKEEVKEEGESVAGKVAEKVAEAVAEAADAAKTVIVDTDDMQGHEEL</sequence>
<gene>
    <name evidence="1" type="ORF">N3K66_006096</name>
</gene>
<name>A0ACC0V0G2_9HYPO</name>
<protein>
    <submittedName>
        <fullName evidence="1">Uncharacterized protein</fullName>
    </submittedName>
</protein>
<evidence type="ECO:0000313" key="2">
    <source>
        <dbReference type="Proteomes" id="UP001163324"/>
    </source>
</evidence>
<comment type="caution">
    <text evidence="1">The sequence shown here is derived from an EMBL/GenBank/DDBJ whole genome shotgun (WGS) entry which is preliminary data.</text>
</comment>
<dbReference type="Proteomes" id="UP001163324">
    <property type="component" value="Chromosome 5"/>
</dbReference>
<dbReference type="EMBL" id="CM047944">
    <property type="protein sequence ID" value="KAI9899635.1"/>
    <property type="molecule type" value="Genomic_DNA"/>
</dbReference>
<organism evidence="1 2">
    <name type="scientific">Trichothecium roseum</name>
    <dbReference type="NCBI Taxonomy" id="47278"/>
    <lineage>
        <taxon>Eukaryota</taxon>
        <taxon>Fungi</taxon>
        <taxon>Dikarya</taxon>
        <taxon>Ascomycota</taxon>
        <taxon>Pezizomycotina</taxon>
        <taxon>Sordariomycetes</taxon>
        <taxon>Hypocreomycetidae</taxon>
        <taxon>Hypocreales</taxon>
        <taxon>Hypocreales incertae sedis</taxon>
        <taxon>Trichothecium</taxon>
    </lineage>
</organism>
<reference evidence="1" key="1">
    <citation type="submission" date="2022-10" db="EMBL/GenBank/DDBJ databases">
        <title>Complete Genome of Trichothecium roseum strain YXFP-22015, a Plant Pathogen Isolated from Citrus.</title>
        <authorList>
            <person name="Wang Y."/>
            <person name="Zhu L."/>
        </authorList>
    </citation>
    <scope>NUCLEOTIDE SEQUENCE</scope>
    <source>
        <strain evidence="1">YXFP-22015</strain>
    </source>
</reference>
<proteinExistence type="predicted"/>
<accession>A0ACC0V0G2</accession>
<evidence type="ECO:0000313" key="1">
    <source>
        <dbReference type="EMBL" id="KAI9899635.1"/>
    </source>
</evidence>